<organism evidence="4 5">
    <name type="scientific">Candidatus Alloenteromonas pullistercoris</name>
    <dbReference type="NCBI Taxonomy" id="2840785"/>
    <lineage>
        <taxon>Bacteria</taxon>
        <taxon>Bacillati</taxon>
        <taxon>Bacillota</taxon>
        <taxon>Bacillota incertae sedis</taxon>
        <taxon>Candidatus Alloenteromonas</taxon>
    </lineage>
</organism>
<protein>
    <submittedName>
        <fullName evidence="4">GNAT family N-acetyltransferase</fullName>
    </submittedName>
</protein>
<keyword evidence="1" id="KW-0808">Transferase</keyword>
<dbReference type="CDD" id="cd04301">
    <property type="entry name" value="NAT_SF"/>
    <property type="match status" value="1"/>
</dbReference>
<comment type="caution">
    <text evidence="4">The sequence shown here is derived from an EMBL/GenBank/DDBJ whole genome shotgun (WGS) entry which is preliminary data.</text>
</comment>
<evidence type="ECO:0000313" key="5">
    <source>
        <dbReference type="Proteomes" id="UP000823634"/>
    </source>
</evidence>
<accession>A0A9D9DK16</accession>
<dbReference type="AlphaFoldDB" id="A0A9D9DK16"/>
<keyword evidence="2" id="KW-0012">Acyltransferase</keyword>
<dbReference type="EMBL" id="JADINA010000029">
    <property type="protein sequence ID" value="MBO8426584.1"/>
    <property type="molecule type" value="Genomic_DNA"/>
</dbReference>
<dbReference type="InterPro" id="IPR016181">
    <property type="entry name" value="Acyl_CoA_acyltransferase"/>
</dbReference>
<reference evidence="4" key="1">
    <citation type="submission" date="2020-10" db="EMBL/GenBank/DDBJ databases">
        <authorList>
            <person name="Gilroy R."/>
        </authorList>
    </citation>
    <scope>NUCLEOTIDE SEQUENCE</scope>
    <source>
        <strain evidence="4">17113</strain>
    </source>
</reference>
<dbReference type="PROSITE" id="PS51186">
    <property type="entry name" value="GNAT"/>
    <property type="match status" value="1"/>
</dbReference>
<feature type="domain" description="N-acetyltransferase" evidence="3">
    <location>
        <begin position="23"/>
        <end position="176"/>
    </location>
</feature>
<dbReference type="GO" id="GO:0016747">
    <property type="term" value="F:acyltransferase activity, transferring groups other than amino-acyl groups"/>
    <property type="evidence" value="ECO:0007669"/>
    <property type="project" value="InterPro"/>
</dbReference>
<proteinExistence type="predicted"/>
<reference evidence="4" key="2">
    <citation type="journal article" date="2021" name="PeerJ">
        <title>Extensive microbial diversity within the chicken gut microbiome revealed by metagenomics and culture.</title>
        <authorList>
            <person name="Gilroy R."/>
            <person name="Ravi A."/>
            <person name="Getino M."/>
            <person name="Pursley I."/>
            <person name="Horton D.L."/>
            <person name="Alikhan N.F."/>
            <person name="Baker D."/>
            <person name="Gharbi K."/>
            <person name="Hall N."/>
            <person name="Watson M."/>
            <person name="Adriaenssens E.M."/>
            <person name="Foster-Nyarko E."/>
            <person name="Jarju S."/>
            <person name="Secka A."/>
            <person name="Antonio M."/>
            <person name="Oren A."/>
            <person name="Chaudhuri R.R."/>
            <person name="La Ragione R."/>
            <person name="Hildebrand F."/>
            <person name="Pallen M.J."/>
        </authorList>
    </citation>
    <scope>NUCLEOTIDE SEQUENCE</scope>
    <source>
        <strain evidence="4">17113</strain>
    </source>
</reference>
<gene>
    <name evidence="4" type="ORF">IAC61_04600</name>
</gene>
<name>A0A9D9DK16_9FIRM</name>
<dbReference type="PANTHER" id="PTHR42919:SF8">
    <property type="entry name" value="N-ALPHA-ACETYLTRANSFERASE 50"/>
    <property type="match status" value="1"/>
</dbReference>
<dbReference type="Pfam" id="PF00583">
    <property type="entry name" value="Acetyltransf_1"/>
    <property type="match status" value="1"/>
</dbReference>
<sequence>MIEIKTIGAEEKEDVNLANEPFSILGCVKPRLENGVWGYEIEFDPPDNRLEMTFPDEKRDFDLNGGNVYVGAYEDGRCVGLACLQQAPFAYIYLDDLKVKKAYRRMGIGALLIEKAKEEAMKNGYRGIYTIVQDNNVGAFLFYLKSGFAIGGFDNRVYSHGKQEGKGDIYLYLDLAK</sequence>
<evidence type="ECO:0000256" key="1">
    <source>
        <dbReference type="ARBA" id="ARBA00022679"/>
    </source>
</evidence>
<dbReference type="InterPro" id="IPR051556">
    <property type="entry name" value="N-term/lysine_N-AcTrnsfr"/>
</dbReference>
<evidence type="ECO:0000259" key="3">
    <source>
        <dbReference type="PROSITE" id="PS51186"/>
    </source>
</evidence>
<evidence type="ECO:0000313" key="4">
    <source>
        <dbReference type="EMBL" id="MBO8426584.1"/>
    </source>
</evidence>
<dbReference type="InterPro" id="IPR000182">
    <property type="entry name" value="GNAT_dom"/>
</dbReference>
<dbReference type="Gene3D" id="3.40.630.30">
    <property type="match status" value="1"/>
</dbReference>
<dbReference type="Proteomes" id="UP000823634">
    <property type="component" value="Unassembled WGS sequence"/>
</dbReference>
<dbReference type="PANTHER" id="PTHR42919">
    <property type="entry name" value="N-ALPHA-ACETYLTRANSFERASE"/>
    <property type="match status" value="1"/>
</dbReference>
<dbReference type="SUPFAM" id="SSF55729">
    <property type="entry name" value="Acyl-CoA N-acyltransferases (Nat)"/>
    <property type="match status" value="1"/>
</dbReference>
<evidence type="ECO:0000256" key="2">
    <source>
        <dbReference type="ARBA" id="ARBA00023315"/>
    </source>
</evidence>